<evidence type="ECO:0000313" key="2">
    <source>
        <dbReference type="EMBL" id="BAU88306.1"/>
    </source>
</evidence>
<sequence length="102" mass="11243">MPIRASVPSCVTTGSPVALDVMRPSEGETDLVCRASQVTARWARAPDTSGEKRPRVTDERRLRLRRRPYPAVPSKRGWTAGSVDRTAQPPQPLTEMEDTALS</sequence>
<evidence type="ECO:0000256" key="1">
    <source>
        <dbReference type="SAM" id="MobiDB-lite"/>
    </source>
</evidence>
<feature type="compositionally biased region" description="Basic and acidic residues" evidence="1">
    <location>
        <begin position="49"/>
        <end position="61"/>
    </location>
</feature>
<dbReference type="KEGG" id="slau:SLA_7440"/>
<dbReference type="EMBL" id="AP017424">
    <property type="protein sequence ID" value="BAU88306.1"/>
    <property type="molecule type" value="Genomic_DNA"/>
</dbReference>
<dbReference type="AlphaFoldDB" id="A0A169PQQ5"/>
<accession>A0A169PQQ5</accession>
<proteinExistence type="predicted"/>
<reference evidence="2 3" key="1">
    <citation type="journal article" date="2016" name="Genome Announc.">
        <title>Complete Genome Sequence of Thiostrepton-Producing Streptomyces laurentii ATCC 31255.</title>
        <authorList>
            <person name="Doi K."/>
            <person name="Fujino Y."/>
            <person name="Nagayoshi Y."/>
            <person name="Ohshima T."/>
            <person name="Ogata S."/>
        </authorList>
    </citation>
    <scope>NUCLEOTIDE SEQUENCE [LARGE SCALE GENOMIC DNA]</scope>
    <source>
        <strain evidence="2 3">ATCC 31255</strain>
    </source>
</reference>
<keyword evidence="3" id="KW-1185">Reference proteome</keyword>
<feature type="region of interest" description="Disordered" evidence="1">
    <location>
        <begin position="42"/>
        <end position="102"/>
    </location>
</feature>
<gene>
    <name evidence="2" type="ORF">SLA_7440</name>
</gene>
<organism evidence="2 3">
    <name type="scientific">Streptomyces laurentii</name>
    <dbReference type="NCBI Taxonomy" id="39478"/>
    <lineage>
        <taxon>Bacteria</taxon>
        <taxon>Bacillati</taxon>
        <taxon>Actinomycetota</taxon>
        <taxon>Actinomycetes</taxon>
        <taxon>Kitasatosporales</taxon>
        <taxon>Streptomycetaceae</taxon>
        <taxon>Streptomyces</taxon>
    </lineage>
</organism>
<protein>
    <submittedName>
        <fullName evidence="2">Dynein heavy chain</fullName>
    </submittedName>
</protein>
<evidence type="ECO:0000313" key="3">
    <source>
        <dbReference type="Proteomes" id="UP000217676"/>
    </source>
</evidence>
<dbReference type="Proteomes" id="UP000217676">
    <property type="component" value="Chromosome"/>
</dbReference>
<name>A0A169PQQ5_STRLU</name>